<dbReference type="GO" id="GO:0055087">
    <property type="term" value="C:Ski complex"/>
    <property type="evidence" value="ECO:0007669"/>
    <property type="project" value="InterPro"/>
</dbReference>
<feature type="repeat" description="TPR" evidence="3">
    <location>
        <begin position="558"/>
        <end position="591"/>
    </location>
</feature>
<dbReference type="PROSITE" id="PS50293">
    <property type="entry name" value="TPR_REGION"/>
    <property type="match status" value="1"/>
</dbReference>
<proteinExistence type="predicted"/>
<protein>
    <recommendedName>
        <fullName evidence="6">Tetratricopeptide repeat protein 37</fullName>
    </recommendedName>
</protein>
<dbReference type="EMBL" id="JARAKH010000018">
    <property type="protein sequence ID" value="KAK8394738.1"/>
    <property type="molecule type" value="Genomic_DNA"/>
</dbReference>
<evidence type="ECO:0000256" key="3">
    <source>
        <dbReference type="PROSITE-ProRule" id="PRU00339"/>
    </source>
</evidence>
<dbReference type="GO" id="GO:0006401">
    <property type="term" value="P:RNA catabolic process"/>
    <property type="evidence" value="ECO:0007669"/>
    <property type="project" value="InterPro"/>
</dbReference>
<dbReference type="PANTHER" id="PTHR15704">
    <property type="entry name" value="SUPERKILLER 3 PROTEIN-RELATED"/>
    <property type="match status" value="1"/>
</dbReference>
<dbReference type="PROSITE" id="PS50005">
    <property type="entry name" value="TPR"/>
    <property type="match status" value="4"/>
</dbReference>
<evidence type="ECO:0000256" key="1">
    <source>
        <dbReference type="ARBA" id="ARBA00022737"/>
    </source>
</evidence>
<reference evidence="4 5" key="1">
    <citation type="submission" date="2023-03" db="EMBL/GenBank/DDBJ databases">
        <title>High-quality genome of Scylla paramamosain provides insights in environmental adaptation.</title>
        <authorList>
            <person name="Zhang L."/>
        </authorList>
    </citation>
    <scope>NUCLEOTIDE SEQUENCE [LARGE SCALE GENOMIC DNA]</scope>
    <source>
        <strain evidence="4">LZ_2023a</strain>
        <tissue evidence="4">Muscle</tissue>
    </source>
</reference>
<dbReference type="InterPro" id="IPR011990">
    <property type="entry name" value="TPR-like_helical_dom_sf"/>
</dbReference>
<gene>
    <name evidence="4" type="ORF">O3P69_005905</name>
</gene>
<feature type="repeat" description="TPR" evidence="3">
    <location>
        <begin position="488"/>
        <end position="521"/>
    </location>
</feature>
<organism evidence="4 5">
    <name type="scientific">Scylla paramamosain</name>
    <name type="common">Mud crab</name>
    <dbReference type="NCBI Taxonomy" id="85552"/>
    <lineage>
        <taxon>Eukaryota</taxon>
        <taxon>Metazoa</taxon>
        <taxon>Ecdysozoa</taxon>
        <taxon>Arthropoda</taxon>
        <taxon>Crustacea</taxon>
        <taxon>Multicrustacea</taxon>
        <taxon>Malacostraca</taxon>
        <taxon>Eumalacostraca</taxon>
        <taxon>Eucarida</taxon>
        <taxon>Decapoda</taxon>
        <taxon>Pleocyemata</taxon>
        <taxon>Brachyura</taxon>
        <taxon>Eubrachyura</taxon>
        <taxon>Portunoidea</taxon>
        <taxon>Portunidae</taxon>
        <taxon>Portuninae</taxon>
        <taxon>Scylla</taxon>
    </lineage>
</organism>
<feature type="repeat" description="TPR" evidence="3">
    <location>
        <begin position="865"/>
        <end position="898"/>
    </location>
</feature>
<comment type="caution">
    <text evidence="4">The sequence shown here is derived from an EMBL/GenBank/DDBJ whole genome shotgun (WGS) entry which is preliminary data.</text>
</comment>
<keyword evidence="1" id="KW-0677">Repeat</keyword>
<feature type="repeat" description="TPR" evidence="3">
    <location>
        <begin position="454"/>
        <end position="487"/>
    </location>
</feature>
<evidence type="ECO:0008006" key="6">
    <source>
        <dbReference type="Google" id="ProtNLM"/>
    </source>
</evidence>
<name>A0AAW0U5C8_SCYPA</name>
<sequence>MSEVRNALKEAKKAMKDNDFEAVSKYCKIALKHDRKNYNALLFFGRACQELGKYEDSKKALMMATQIEPDSPVAWQGLAVLCEKQPHVSTKDEYIIIYTRLIDFVKDDEEKVDSTFRKLAKLHLDNDDPMGAAGILRTLVDRLTGEKRITEAWRSLAQTLTAVTNLPKEDIPKLQEALEHSLNDSVLGENETNYQNYLRLLYRTGQRTKLVLAAQNMAKIFPTYLPLEWICRIFVELNAYPCEEQEFPLSQEETNVYITRLLSINKTSPWGNLAQGMIYSQEGRLVEAKAHLRLGADNVKNNLIGWELLRSIQERSSDWPGVETSCRKSLAILSSDNTPTIPRGEDPQAYGTQLRLMQARALVHMGHKNHLKQAVTMLEEFYKTDIDCGLLLVRSRIKLLEFDIASEVLKELEDIFGSSYQLKFLSATLLHAEGEKQQAKQLLEEIVMEEPGFAEGHLELGQIYFETGEMKHAQICCMRAGKLNPKLARAFLYLGHFFRHEDNMDKALKCYEKALSLSPSDDDVGAALSDLYRILGKYEANIQLLQRVTREGGRASCGWAWLRLGLHHLALQNHDPAIQAFQCALTINPDDGPSYECLGDAYLARGAHTAALKVFTYASQLNVTAVYPRYQIAHIKQIVGENLQSVEDFEAVLKWEPMRPVRVVSLVGLAEALLASARKHQEQFFMSNVKDACTQAIFCLIRAASMKPDCSCIWKLMGDACLMLYPMPPSLAPFTLPAKLINREIQDLDEVVEVTKLQVLQMGTRCYGLALQGTPEDALLWHDLGLSTYLQARVQEGSSEGSKEEATIRDLLSHSIQALKKGLTLDPSSSKMWSSLGIVASHKWSGNNALAQHSLIKSCLCQPSAVSWTNLGAFYLSHGETQLAHEAFSQAQNLDPSYVTCWVGQALVAESIGHYEMFDLFRHTTLLGIHLESCIGYSHHVTDLACDRTKQGQRSTEDTLKQALPPATDCTMFYTRSVEEDAIGLNMAGLTLEMMGLYESATRAYEMALSSLKQTPDDSGNVLDGVRANLGRTLTAQGKAEEAMVHFSAIKQPDYFTQCGLALASLKAGKFEEAYNGYTAALHWLAPDDSQKSHILVALASLQYKFQNSEEAKKLLFQGSQLQGASLRGLLVLAALGLVLGDAVLTNAALAELTPHQHNKEHLHNIAFLRAAEATAKGNIKEAKCILSRTIHQHPSSAPLWRALAQHLLTHLPSTKQSRGANIITVTTAAAACASAAAKLTQSAGLHKTIAQDAVTSVLATIELERAKKSKEGVSLRQAQRAVLMCPGSPEAWAMFLAAQVVSGRAQSKNICQLAHIWSQKASPGVSSWLKTLATNIENVA</sequence>
<evidence type="ECO:0000256" key="2">
    <source>
        <dbReference type="ARBA" id="ARBA00022803"/>
    </source>
</evidence>
<dbReference type="SMART" id="SM00028">
    <property type="entry name" value="TPR"/>
    <property type="match status" value="10"/>
</dbReference>
<dbReference type="Proteomes" id="UP001487740">
    <property type="component" value="Unassembled WGS sequence"/>
</dbReference>
<dbReference type="EMBL" id="JARAKH010000018">
    <property type="protein sequence ID" value="KAK8394737.1"/>
    <property type="molecule type" value="Genomic_DNA"/>
</dbReference>
<dbReference type="EMBL" id="JARAKH010000018">
    <property type="protein sequence ID" value="KAK8394736.1"/>
    <property type="molecule type" value="Genomic_DNA"/>
</dbReference>
<keyword evidence="5" id="KW-1185">Reference proteome</keyword>
<dbReference type="Pfam" id="PF13181">
    <property type="entry name" value="TPR_8"/>
    <property type="match status" value="2"/>
</dbReference>
<dbReference type="InterPro" id="IPR039226">
    <property type="entry name" value="Ski3/TTC37"/>
</dbReference>
<accession>A0AAW0U5C8</accession>
<dbReference type="PANTHER" id="PTHR15704:SF7">
    <property type="entry name" value="SUPERKILLER COMPLEX PROTEIN 3"/>
    <property type="match status" value="1"/>
</dbReference>
<evidence type="ECO:0000313" key="4">
    <source>
        <dbReference type="EMBL" id="KAK8394736.1"/>
    </source>
</evidence>
<dbReference type="Gene3D" id="1.25.40.10">
    <property type="entry name" value="Tetratricopeptide repeat domain"/>
    <property type="match status" value="6"/>
</dbReference>
<dbReference type="SUPFAM" id="SSF48452">
    <property type="entry name" value="TPR-like"/>
    <property type="match status" value="4"/>
</dbReference>
<dbReference type="Pfam" id="PF13432">
    <property type="entry name" value="TPR_16"/>
    <property type="match status" value="1"/>
</dbReference>
<keyword evidence="2 3" id="KW-0802">TPR repeat</keyword>
<evidence type="ECO:0000313" key="5">
    <source>
        <dbReference type="Proteomes" id="UP001487740"/>
    </source>
</evidence>
<dbReference type="InterPro" id="IPR019734">
    <property type="entry name" value="TPR_rpt"/>
</dbReference>